<protein>
    <submittedName>
        <fullName evidence="1">Uncharacterized protein</fullName>
    </submittedName>
</protein>
<organism evidence="1 2">
    <name type="scientific">Pleuronectes platessa</name>
    <name type="common">European plaice</name>
    <dbReference type="NCBI Taxonomy" id="8262"/>
    <lineage>
        <taxon>Eukaryota</taxon>
        <taxon>Metazoa</taxon>
        <taxon>Chordata</taxon>
        <taxon>Craniata</taxon>
        <taxon>Vertebrata</taxon>
        <taxon>Euteleostomi</taxon>
        <taxon>Actinopterygii</taxon>
        <taxon>Neopterygii</taxon>
        <taxon>Teleostei</taxon>
        <taxon>Neoteleostei</taxon>
        <taxon>Acanthomorphata</taxon>
        <taxon>Carangaria</taxon>
        <taxon>Pleuronectiformes</taxon>
        <taxon>Pleuronectoidei</taxon>
        <taxon>Pleuronectidae</taxon>
        <taxon>Pleuronectes</taxon>
    </lineage>
</organism>
<proteinExistence type="predicted"/>
<keyword evidence="2" id="KW-1185">Reference proteome</keyword>
<accession>A0A9N7VFS7</accession>
<reference evidence="1" key="1">
    <citation type="submission" date="2020-03" db="EMBL/GenBank/DDBJ databases">
        <authorList>
            <person name="Weist P."/>
        </authorList>
    </citation>
    <scope>NUCLEOTIDE SEQUENCE</scope>
</reference>
<evidence type="ECO:0000313" key="2">
    <source>
        <dbReference type="Proteomes" id="UP001153269"/>
    </source>
</evidence>
<sequence length="203" mass="22108">MFRESGPGAPQCVNIFGISCLSGFSSFPFAHRPEQRLLNSTGAALRNLSVTSHMQLHTSGSNRLAWVHWSVLLNSGIWCHAEGRGASAAPLSGCIHQSATVDLATPREFLEKDDKLRPRMNFELHSSKTPCACEQVAVYLVGGGVHEPVNETNPPRPSTKANYVRKNVMKSNVTHGSDWHRDVAGVRSEQQHVGTAAYNGTYG</sequence>
<dbReference type="AlphaFoldDB" id="A0A9N7VFS7"/>
<evidence type="ECO:0000313" key="1">
    <source>
        <dbReference type="EMBL" id="CAB1448702.1"/>
    </source>
</evidence>
<gene>
    <name evidence="1" type="ORF">PLEPLA_LOCUS36351</name>
</gene>
<dbReference type="Proteomes" id="UP001153269">
    <property type="component" value="Unassembled WGS sequence"/>
</dbReference>
<dbReference type="EMBL" id="CADEAL010003987">
    <property type="protein sequence ID" value="CAB1448702.1"/>
    <property type="molecule type" value="Genomic_DNA"/>
</dbReference>
<comment type="caution">
    <text evidence="1">The sequence shown here is derived from an EMBL/GenBank/DDBJ whole genome shotgun (WGS) entry which is preliminary data.</text>
</comment>
<dbReference type="PROSITE" id="PS51257">
    <property type="entry name" value="PROKAR_LIPOPROTEIN"/>
    <property type="match status" value="1"/>
</dbReference>
<name>A0A9N7VFS7_PLEPL</name>